<feature type="transmembrane region" description="Helical" evidence="1">
    <location>
        <begin position="292"/>
        <end position="311"/>
    </location>
</feature>
<keyword evidence="1" id="KW-1133">Transmembrane helix</keyword>
<dbReference type="OrthoDB" id="541052at2759"/>
<dbReference type="AlphaFoldDB" id="U4L4Q6"/>
<evidence type="ECO:0000256" key="1">
    <source>
        <dbReference type="SAM" id="Phobius"/>
    </source>
</evidence>
<dbReference type="PANTHER" id="PTHR12203">
    <property type="entry name" value="KDEL LYS-ASP-GLU-LEU CONTAINING - RELATED"/>
    <property type="match status" value="1"/>
</dbReference>
<dbReference type="Proteomes" id="UP000018144">
    <property type="component" value="Unassembled WGS sequence"/>
</dbReference>
<dbReference type="SMART" id="SM00672">
    <property type="entry name" value="CAP10"/>
    <property type="match status" value="1"/>
</dbReference>
<evidence type="ECO:0000313" key="3">
    <source>
        <dbReference type="EMBL" id="CCX05020.1"/>
    </source>
</evidence>
<sequence length="863" mass="97506">MTSNPTDITKPLGGPSTPHVVISLFVLGILNTFRYALYDLLTQAISWATIYGLCCYLAAARPRSNRKPQILAALLLAASICHRFGAGTMSQALVPLVFSALAAARLRLGGSGKNNKPGGWRSAVIVSLAAILALWDSTDTCNFALALLSATFTAAAYLQIEDMEDEGDWLQLGRETSMYLTAGLLVSSVAFENLFGEVMVWHGHGWNQIVMKNSGGMMVVGTWVVATAILDAARWCLLAVLVARGGAIAGVFVDLSSKLALGIWLAFGVGSIMASAVAVVGMWTWIAGVQMGILHIGVMMFVLGIPAAYMVTAKKEIAARRFEKKPPPIISLDGHPIPKLIEDAEDRYYAMRDSQSRSLQEAVNEYKRRYKMNPPPNFDKWYEFAKLHNAVMIDEYDTIYHQLKPFWSLEPKQIRDRAREAMGFKDKLSLKTNNMVHAYIRRGEIQTGGQGDEWQKKATKEMIQDFVQWLPDMDLPFNVHDEPRVIVPYDDLKKGMETAEKKLSKLNLHTGIDAFTTLPAPQRAIPPQFGQTAFNNTNPQDVSKHAMTSCPPDAAVWSHDHYPLPTSELLPFMTNATFHSDICSIPQVQTIHGFFDRPNSFSVAKELFPIFSQSKVSTYADIIYPSPWYWAHKVPYDIGLDPNWEQKIERLYWRGSTTGGFSDFGHWKHHHRQRVVEAIDGTDPAHVLAMNGSDWAVTEVPRESLREMFDVRFSHIGQCSEVDCKAQREFFKPAPMAKQQDAWKWKYLLDVDGNAFSGRYRAFLKSKSVVFKMAVFREWHDEWLYPWVHYIPLGLGLEEMAETMRFFKHEKLGDSLAKRISEESTRWAEKTLRDVDLQIWLFRLLLEYGRVIDDRRAEIGFTV</sequence>
<feature type="transmembrane region" description="Helical" evidence="1">
    <location>
        <begin position="180"/>
        <end position="202"/>
    </location>
</feature>
<dbReference type="Pfam" id="PF05686">
    <property type="entry name" value="Glyco_transf_90"/>
    <property type="match status" value="1"/>
</dbReference>
<keyword evidence="1" id="KW-0472">Membrane</keyword>
<keyword evidence="4" id="KW-1185">Reference proteome</keyword>
<proteinExistence type="predicted"/>
<feature type="transmembrane region" description="Helical" evidence="1">
    <location>
        <begin position="142"/>
        <end position="160"/>
    </location>
</feature>
<dbReference type="EMBL" id="HF935229">
    <property type="protein sequence ID" value="CCX05020.1"/>
    <property type="molecule type" value="Genomic_DNA"/>
</dbReference>
<accession>U4L4Q6</accession>
<dbReference type="InterPro" id="IPR006598">
    <property type="entry name" value="CAP10"/>
</dbReference>
<feature type="domain" description="Glycosyl transferase CAP10" evidence="2">
    <location>
        <begin position="566"/>
        <end position="855"/>
    </location>
</feature>
<evidence type="ECO:0000259" key="2">
    <source>
        <dbReference type="SMART" id="SM00672"/>
    </source>
</evidence>
<dbReference type="eggNOG" id="ENOG502QUUP">
    <property type="taxonomic scope" value="Eukaryota"/>
</dbReference>
<gene>
    <name evidence="3" type="ORF">PCON_04509</name>
</gene>
<name>U4L4Q6_PYROM</name>
<feature type="transmembrane region" description="Helical" evidence="1">
    <location>
        <begin position="72"/>
        <end position="98"/>
    </location>
</feature>
<feature type="transmembrane region" description="Helical" evidence="1">
    <location>
        <begin position="260"/>
        <end position="286"/>
    </location>
</feature>
<reference evidence="3 4" key="1">
    <citation type="journal article" date="2013" name="PLoS Genet.">
        <title>The genome and development-dependent transcriptomes of Pyronema confluens: a window into fungal evolution.</title>
        <authorList>
            <person name="Traeger S."/>
            <person name="Altegoer F."/>
            <person name="Freitag M."/>
            <person name="Gabaldon T."/>
            <person name="Kempken F."/>
            <person name="Kumar A."/>
            <person name="Marcet-Houben M."/>
            <person name="Poggeler S."/>
            <person name="Stajich J.E."/>
            <person name="Nowrousian M."/>
        </authorList>
    </citation>
    <scope>NUCLEOTIDE SEQUENCE [LARGE SCALE GENOMIC DNA]</scope>
    <source>
        <strain evidence="4">CBS 100304</strain>
        <tissue evidence="3">Vegetative mycelium</tissue>
    </source>
</reference>
<dbReference type="PANTHER" id="PTHR12203:SF104">
    <property type="entry name" value="PROTEIN CAP1, PUTATIVE (AFU_ORTHOLOGUE AFUA_1G05595)-RELATED"/>
    <property type="match status" value="1"/>
</dbReference>
<feature type="transmembrane region" description="Helical" evidence="1">
    <location>
        <begin position="118"/>
        <end position="135"/>
    </location>
</feature>
<keyword evidence="1" id="KW-0812">Transmembrane</keyword>
<dbReference type="GO" id="GO:0016740">
    <property type="term" value="F:transferase activity"/>
    <property type="evidence" value="ECO:0007669"/>
    <property type="project" value="UniProtKB-KW"/>
</dbReference>
<keyword evidence="3" id="KW-0808">Transferase</keyword>
<feature type="transmembrane region" description="Helical" evidence="1">
    <location>
        <begin position="44"/>
        <end position="60"/>
    </location>
</feature>
<dbReference type="InterPro" id="IPR051091">
    <property type="entry name" value="O-Glucosyltr/Glycosyltrsf_90"/>
</dbReference>
<protein>
    <submittedName>
        <fullName evidence="3">Similar to Beta-1,2-xylosyltransferase 1 acc. no. Q5K8R6</fullName>
    </submittedName>
</protein>
<evidence type="ECO:0000313" key="4">
    <source>
        <dbReference type="Proteomes" id="UP000018144"/>
    </source>
</evidence>
<organism evidence="3 4">
    <name type="scientific">Pyronema omphalodes (strain CBS 100304)</name>
    <name type="common">Pyronema confluens</name>
    <dbReference type="NCBI Taxonomy" id="1076935"/>
    <lineage>
        <taxon>Eukaryota</taxon>
        <taxon>Fungi</taxon>
        <taxon>Dikarya</taxon>
        <taxon>Ascomycota</taxon>
        <taxon>Pezizomycotina</taxon>
        <taxon>Pezizomycetes</taxon>
        <taxon>Pezizales</taxon>
        <taxon>Pyronemataceae</taxon>
        <taxon>Pyronema</taxon>
    </lineage>
</organism>